<dbReference type="SUPFAM" id="SSF46785">
    <property type="entry name" value="Winged helix' DNA-binding domain"/>
    <property type="match status" value="1"/>
</dbReference>
<evidence type="ECO:0000256" key="1">
    <source>
        <dbReference type="ARBA" id="ARBA00023015"/>
    </source>
</evidence>
<gene>
    <name evidence="5" type="ORF">G9H71_11325</name>
</gene>
<dbReference type="Pfam" id="PF08220">
    <property type="entry name" value="HTH_DeoR"/>
    <property type="match status" value="1"/>
</dbReference>
<dbReference type="SMART" id="SM00420">
    <property type="entry name" value="HTH_DEOR"/>
    <property type="match status" value="1"/>
</dbReference>
<accession>A0ABX0GXM2</accession>
<name>A0ABX0GXM2_9ACTN</name>
<dbReference type="Pfam" id="PF00455">
    <property type="entry name" value="DeoRC"/>
    <property type="match status" value="1"/>
</dbReference>
<dbReference type="PRINTS" id="PR00037">
    <property type="entry name" value="HTHLACR"/>
</dbReference>
<keyword evidence="1" id="KW-0805">Transcription regulation</keyword>
<dbReference type="PROSITE" id="PS00894">
    <property type="entry name" value="HTH_DEOR_1"/>
    <property type="match status" value="1"/>
</dbReference>
<evidence type="ECO:0000256" key="3">
    <source>
        <dbReference type="ARBA" id="ARBA00023163"/>
    </source>
</evidence>
<feature type="domain" description="HTH deoR-type" evidence="4">
    <location>
        <begin position="3"/>
        <end position="58"/>
    </location>
</feature>
<sequence length="260" mass="27462">MNQSERLNDLLELVTQRGWVGVEEASRALAVSTATIRRDFDHLARQQLIHRARGGASPVVGYELPLSYKATRHATEKQRIAAAASALVQPGQVVGINGGTTAAEVSRALASRPDIAQRDGSPRLTVVTNAVNIAAELTVRPYIKLVMTGGIARPQSYELTGPLARQTLTRLRLDVAFLGADGVDVAGGITAQHEGEAEVNGLLAARARSVVVVADSSKLGRSAFALICRLSAVNVLVTDAGAPEHAVRAVEEAGVRVERV</sequence>
<dbReference type="SMART" id="SM01134">
    <property type="entry name" value="DeoRC"/>
    <property type="match status" value="1"/>
</dbReference>
<dbReference type="PANTHER" id="PTHR30363">
    <property type="entry name" value="HTH-TYPE TRANSCRIPTIONAL REGULATOR SRLR-RELATED"/>
    <property type="match status" value="1"/>
</dbReference>
<evidence type="ECO:0000259" key="4">
    <source>
        <dbReference type="PROSITE" id="PS51000"/>
    </source>
</evidence>
<dbReference type="PANTHER" id="PTHR30363:SF44">
    <property type="entry name" value="AGA OPERON TRANSCRIPTIONAL REPRESSOR-RELATED"/>
    <property type="match status" value="1"/>
</dbReference>
<dbReference type="InterPro" id="IPR037171">
    <property type="entry name" value="NagB/RpiA_transferase-like"/>
</dbReference>
<dbReference type="PROSITE" id="PS51000">
    <property type="entry name" value="HTH_DEOR_2"/>
    <property type="match status" value="1"/>
</dbReference>
<keyword evidence="6" id="KW-1185">Reference proteome</keyword>
<evidence type="ECO:0000256" key="2">
    <source>
        <dbReference type="ARBA" id="ARBA00023125"/>
    </source>
</evidence>
<dbReference type="InterPro" id="IPR036390">
    <property type="entry name" value="WH_DNA-bd_sf"/>
</dbReference>
<proteinExistence type="predicted"/>
<reference evidence="5 6" key="1">
    <citation type="submission" date="2020-03" db="EMBL/GenBank/DDBJ databases">
        <title>Two novel Motilibacter sp.</title>
        <authorList>
            <person name="Liu S."/>
        </authorList>
    </citation>
    <scope>NUCLEOTIDE SEQUENCE [LARGE SCALE GENOMIC DNA]</scope>
    <source>
        <strain evidence="5 6">E257</strain>
    </source>
</reference>
<dbReference type="EMBL" id="JAANNP010000005">
    <property type="protein sequence ID" value="NHC14369.1"/>
    <property type="molecule type" value="Genomic_DNA"/>
</dbReference>
<dbReference type="InterPro" id="IPR014036">
    <property type="entry name" value="DeoR-like_C"/>
</dbReference>
<evidence type="ECO:0000313" key="6">
    <source>
        <dbReference type="Proteomes" id="UP000800981"/>
    </source>
</evidence>
<organism evidence="5 6">
    <name type="scientific">Motilibacter deserti</name>
    <dbReference type="NCBI Taxonomy" id="2714956"/>
    <lineage>
        <taxon>Bacteria</taxon>
        <taxon>Bacillati</taxon>
        <taxon>Actinomycetota</taxon>
        <taxon>Actinomycetes</taxon>
        <taxon>Motilibacterales</taxon>
        <taxon>Motilibacteraceae</taxon>
        <taxon>Motilibacter</taxon>
    </lineage>
</organism>
<evidence type="ECO:0000313" key="5">
    <source>
        <dbReference type="EMBL" id="NHC14369.1"/>
    </source>
</evidence>
<keyword evidence="2" id="KW-0238">DNA-binding</keyword>
<dbReference type="InterPro" id="IPR050313">
    <property type="entry name" value="Carb_Metab_HTH_regulators"/>
</dbReference>
<dbReference type="Gene3D" id="3.40.50.1360">
    <property type="match status" value="1"/>
</dbReference>
<keyword evidence="3" id="KW-0804">Transcription</keyword>
<dbReference type="SUPFAM" id="SSF100950">
    <property type="entry name" value="NagB/RpiA/CoA transferase-like"/>
    <property type="match status" value="1"/>
</dbReference>
<protein>
    <submittedName>
        <fullName evidence="5">DeoR/GlpR transcriptional regulator</fullName>
    </submittedName>
</protein>
<dbReference type="InterPro" id="IPR001034">
    <property type="entry name" value="DeoR_HTH"/>
</dbReference>
<dbReference type="Proteomes" id="UP000800981">
    <property type="component" value="Unassembled WGS sequence"/>
</dbReference>
<dbReference type="InterPro" id="IPR018356">
    <property type="entry name" value="Tscrpt_reg_HTH_DeoR_CS"/>
</dbReference>
<comment type="caution">
    <text evidence="5">The sequence shown here is derived from an EMBL/GenBank/DDBJ whole genome shotgun (WGS) entry which is preliminary data.</text>
</comment>